<dbReference type="GO" id="GO:0051287">
    <property type="term" value="F:NAD binding"/>
    <property type="evidence" value="ECO:0007669"/>
    <property type="project" value="InterPro"/>
</dbReference>
<dbReference type="PANTHER" id="PTHR11993:SF10">
    <property type="entry name" value="NADH DEHYDROGENASE [UBIQUINONE] IRON-SULFUR PROTEIN 2, MITOCHONDRIAL"/>
    <property type="match status" value="1"/>
</dbReference>
<dbReference type="eggNOG" id="COG0649">
    <property type="taxonomic scope" value="Bacteria"/>
</dbReference>
<dbReference type="Pfam" id="PF00346">
    <property type="entry name" value="Complex1_49kDa"/>
    <property type="match status" value="1"/>
</dbReference>
<keyword evidence="6" id="KW-1003">Cell membrane</keyword>
<evidence type="ECO:0000259" key="8">
    <source>
        <dbReference type="Pfam" id="PF00346"/>
    </source>
</evidence>
<dbReference type="GO" id="GO:0005886">
    <property type="term" value="C:plasma membrane"/>
    <property type="evidence" value="ECO:0007669"/>
    <property type="project" value="UniProtKB-SubCell"/>
</dbReference>
<evidence type="ECO:0000256" key="7">
    <source>
        <dbReference type="RuleBase" id="RU003685"/>
    </source>
</evidence>
<evidence type="ECO:0000256" key="3">
    <source>
        <dbReference type="ARBA" id="ARBA00022719"/>
    </source>
</evidence>
<evidence type="ECO:0000256" key="5">
    <source>
        <dbReference type="ARBA" id="ARBA00023027"/>
    </source>
</evidence>
<dbReference type="InterPro" id="IPR014029">
    <property type="entry name" value="NADH_UbQ_OxRdtase_49kDa_CS"/>
</dbReference>
<dbReference type="PANTHER" id="PTHR11993">
    <property type="entry name" value="NADH-UBIQUINONE OXIDOREDUCTASE 49 KDA SUBUNIT"/>
    <property type="match status" value="1"/>
</dbReference>
<dbReference type="GO" id="GO:0050136">
    <property type="term" value="F:NADH dehydrogenase (quinone) (non-electrogenic) activity"/>
    <property type="evidence" value="ECO:0007669"/>
    <property type="project" value="UniProtKB-UniRule"/>
</dbReference>
<evidence type="ECO:0000313" key="10">
    <source>
        <dbReference type="Proteomes" id="UP000030993"/>
    </source>
</evidence>
<dbReference type="RefSeq" id="WP_039210719.1">
    <property type="nucleotide sequence ID" value="NZ_JSCE01000209.1"/>
</dbReference>
<dbReference type="InterPro" id="IPR029014">
    <property type="entry name" value="NiFe-Hase_large"/>
</dbReference>
<comment type="subcellular location">
    <subcellularLocation>
        <location evidence="6">Cell membrane</location>
        <topology evidence="6">Peripheral membrane protein</topology>
        <orientation evidence="6">Cytoplasmic side</orientation>
    </subcellularLocation>
</comment>
<keyword evidence="5 6" id="KW-0520">NAD</keyword>
<proteinExistence type="inferred from homology"/>
<keyword evidence="2 6" id="KW-0813">Transport</keyword>
<feature type="domain" description="NADH-quinone oxidoreductase subunit D" evidence="8">
    <location>
        <begin position="120"/>
        <end position="291"/>
    </location>
</feature>
<dbReference type="PROSITE" id="PS00535">
    <property type="entry name" value="COMPLEX1_49K"/>
    <property type="match status" value="1"/>
</dbReference>
<comment type="function">
    <text evidence="6">NDH-1 shuttles electrons from NADH, via FMN and iron-sulfur (Fe-S) centers, to quinones in the respiratory chain. The immediate electron acceptor for the enzyme in this species is believed to be a menaquinone. Couples the redox reaction to proton translocation (for every two electrons transferred, four hydrogen ions are translocated across the cytoplasmic membrane), and thus conserves the redox energy in a proton gradient.</text>
</comment>
<keyword evidence="6" id="KW-0472">Membrane</keyword>
<comment type="caution">
    <text evidence="9">The sequence shown here is derived from an EMBL/GenBank/DDBJ whole genome shotgun (WGS) entry which is preliminary data.</text>
</comment>
<evidence type="ECO:0000256" key="4">
    <source>
        <dbReference type="ARBA" id="ARBA00022967"/>
    </source>
</evidence>
<keyword evidence="10" id="KW-1185">Reference proteome</keyword>
<dbReference type="Gene3D" id="1.10.645.10">
    <property type="entry name" value="Cytochrome-c3 Hydrogenase, chain B"/>
    <property type="match status" value="1"/>
</dbReference>
<evidence type="ECO:0000256" key="2">
    <source>
        <dbReference type="ARBA" id="ARBA00022448"/>
    </source>
</evidence>
<accession>A0A0B2JUH7</accession>
<sequence length="365" mass="41110">MAQTEKYVLNMGPQHPSTHGVLQVQVELDGENIVGAKPVMGYLHRGIEKLMESRTYVQCVPFTDRLDYVSAMNNNLGFCMAVEKLAGIEVPERAEFIRVICAELNRIASHHVFIGSLTNDLGSATGMIYAFRDREKILDLFNIICGARMTAHYIRIGGVAADAQDEFLRDTQKFIDYVPEMLDEYNKLFSGNEIFQARMKKTSIITKEMALKFGMSGPNIRASGVDYDIRKIDKYGAYGKFDFDVPLGKRGDNWDRYMIRMKEIAESAKIIQQALDNMPEGPYMAKVPKVLRPPKGDAYHRVENTRGELGFYIVSDGSTKPYRVHIRRPSFVNLQALDTMCKGMLLADAVTAFATIDPLMGEVDC</sequence>
<dbReference type="InterPro" id="IPR022885">
    <property type="entry name" value="NDH1_su_D/H"/>
</dbReference>
<dbReference type="SUPFAM" id="SSF56762">
    <property type="entry name" value="HydB/Nqo4-like"/>
    <property type="match status" value="1"/>
</dbReference>
<dbReference type="GO" id="GO:0048038">
    <property type="term" value="F:quinone binding"/>
    <property type="evidence" value="ECO:0007669"/>
    <property type="project" value="UniProtKB-KW"/>
</dbReference>
<comment type="similarity">
    <text evidence="1 6 7">Belongs to the complex I 49 kDa subunit family.</text>
</comment>
<evidence type="ECO:0000256" key="1">
    <source>
        <dbReference type="ARBA" id="ARBA00005769"/>
    </source>
</evidence>
<name>A0A0B2JUH7_9FIRM</name>
<organism evidence="9 10">
    <name type="scientific">Anaerovibrio lipolyticus</name>
    <dbReference type="NCBI Taxonomy" id="82374"/>
    <lineage>
        <taxon>Bacteria</taxon>
        <taxon>Bacillati</taxon>
        <taxon>Bacillota</taxon>
        <taxon>Negativicutes</taxon>
        <taxon>Selenomonadales</taxon>
        <taxon>Selenomonadaceae</taxon>
        <taxon>Anaerovibrio</taxon>
    </lineage>
</organism>
<comment type="catalytic activity">
    <reaction evidence="6">
        <text>a quinone + NADH + 5 H(+)(in) = a quinol + NAD(+) + 4 H(+)(out)</text>
        <dbReference type="Rhea" id="RHEA:57888"/>
        <dbReference type="ChEBI" id="CHEBI:15378"/>
        <dbReference type="ChEBI" id="CHEBI:24646"/>
        <dbReference type="ChEBI" id="CHEBI:57540"/>
        <dbReference type="ChEBI" id="CHEBI:57945"/>
        <dbReference type="ChEBI" id="CHEBI:132124"/>
    </reaction>
</comment>
<evidence type="ECO:0000256" key="6">
    <source>
        <dbReference type="HAMAP-Rule" id="MF_01358"/>
    </source>
</evidence>
<dbReference type="NCBIfam" id="NF008974">
    <property type="entry name" value="PRK12322.1"/>
    <property type="match status" value="1"/>
</dbReference>
<gene>
    <name evidence="6" type="primary">nuoD</name>
    <name evidence="9" type="ORF">NZ47_11260</name>
</gene>
<dbReference type="InterPro" id="IPR001135">
    <property type="entry name" value="NADH_Q_OxRdtase_suD"/>
</dbReference>
<dbReference type="STRING" id="82374.NZ47_11260"/>
<dbReference type="NCBIfam" id="NF004739">
    <property type="entry name" value="PRK06075.1"/>
    <property type="match status" value="1"/>
</dbReference>
<dbReference type="EMBL" id="JSCE01000209">
    <property type="protein sequence ID" value="KHM51314.1"/>
    <property type="molecule type" value="Genomic_DNA"/>
</dbReference>
<dbReference type="AlphaFoldDB" id="A0A0B2JUH7"/>
<reference evidence="9 10" key="1">
    <citation type="journal article" date="2013" name="PLoS ONE">
        <title>Identification and characterization of three novel lipases belonging to families II and V from Anaerovibrio lipolyticus 5ST.</title>
        <authorList>
            <person name="Prive F."/>
            <person name="Kaderbhai N.N."/>
            <person name="Girdwood S."/>
            <person name="Worgan H.J."/>
            <person name="Pinloche E."/>
            <person name="Scollan N.D."/>
            <person name="Huws S.A."/>
            <person name="Newbold C.J."/>
        </authorList>
    </citation>
    <scope>NUCLEOTIDE SEQUENCE [LARGE SCALE GENOMIC DNA]</scope>
    <source>
        <strain evidence="9 10">5S</strain>
    </source>
</reference>
<keyword evidence="9" id="KW-0560">Oxidoreductase</keyword>
<dbReference type="EC" id="7.1.1.-" evidence="6"/>
<keyword evidence="4 6" id="KW-1278">Translocase</keyword>
<keyword evidence="3 6" id="KW-0874">Quinone</keyword>
<protein>
    <recommendedName>
        <fullName evidence="6">NADH-quinone oxidoreductase subunit D</fullName>
        <ecNumber evidence="6">7.1.1.-</ecNumber>
    </recommendedName>
    <alternativeName>
        <fullName evidence="6">NADH dehydrogenase I subunit D</fullName>
    </alternativeName>
    <alternativeName>
        <fullName evidence="6">NDH-1 subunit D</fullName>
    </alternativeName>
</protein>
<dbReference type="Proteomes" id="UP000030993">
    <property type="component" value="Unassembled WGS sequence"/>
</dbReference>
<evidence type="ECO:0000313" key="9">
    <source>
        <dbReference type="EMBL" id="KHM51314.1"/>
    </source>
</evidence>
<dbReference type="HAMAP" id="MF_01358">
    <property type="entry name" value="NDH1_NuoD"/>
    <property type="match status" value="1"/>
</dbReference>
<comment type="subunit">
    <text evidence="6">NDH-1 is composed of 14 different subunits. Subunits NuoB, C, D, E, F, and G constitute the peripheral sector of the complex.</text>
</comment>